<dbReference type="Gene3D" id="3.40.140.20">
    <property type="match status" value="2"/>
</dbReference>
<dbReference type="FunFam" id="3.40.50.1380:FF:000001">
    <property type="entry name" value="Bifunctional purine biosynthesis protein PurH"/>
    <property type="match status" value="1"/>
</dbReference>
<dbReference type="GO" id="GO:0003937">
    <property type="term" value="F:IMP cyclohydrolase activity"/>
    <property type="evidence" value="ECO:0007669"/>
    <property type="project" value="UniProtKB-UniRule"/>
</dbReference>
<dbReference type="NCBIfam" id="NF002049">
    <property type="entry name" value="PRK00881.1"/>
    <property type="match status" value="1"/>
</dbReference>
<evidence type="ECO:0000256" key="4">
    <source>
        <dbReference type="ARBA" id="ARBA00022679"/>
    </source>
</evidence>
<comment type="pathway">
    <text evidence="2 10">Purine metabolism; IMP biosynthesis via de novo pathway; 5-formamido-1-(5-phospho-D-ribosyl)imidazole-4-carboxamide from 5-amino-1-(5-phospho-D-ribosyl)imidazole-4-carboxamide (10-formyl THF route): step 1/1.</text>
</comment>
<evidence type="ECO:0000256" key="7">
    <source>
        <dbReference type="ARBA" id="ARBA00023268"/>
    </source>
</evidence>
<name>A0A4V2JE46_9HYPH</name>
<comment type="caution">
    <text evidence="12">The sequence shown here is derived from an EMBL/GenBank/DDBJ whole genome shotgun (WGS) entry which is preliminary data.</text>
</comment>
<comment type="similarity">
    <text evidence="3 10">Belongs to the PurH family.</text>
</comment>
<dbReference type="UniPathway" id="UPA00074">
    <property type="reaction ID" value="UER00133"/>
</dbReference>
<comment type="pathway">
    <text evidence="1 10">Purine metabolism; IMP biosynthesis via de novo pathway; IMP from 5-formamido-1-(5-phospho-D-ribosyl)imidazole-4-carboxamide: step 1/1.</text>
</comment>
<dbReference type="Pfam" id="PF01808">
    <property type="entry name" value="AICARFT_IMPCHas"/>
    <property type="match status" value="1"/>
</dbReference>
<sequence length="528" mass="54889">MTERPISRALISVSDKTGLIDFARALVSRGVALVSTGGTAKALGEAGLDVVDVSGLTGFPEMMDGRVKTLHPKVHGGLLAIRGDAGHEASMAEHGIKPIDLLVVNLYPFEAALARAADYDDMVENIDVGGPAMIRGAAKNHAHVAVVVEPADYAAVLDEMAANDGATTLALRKRLAAKAFSRTAAYDAAIGTWLSGEAGDETPAFRALGGTLAQGLRYGENPHQQAAFYRTPAVRPGVATAIQLQGKELSYNNINDTDAAFELVGEFDAARTAACVIVKHANPCGVAEGASLSEAYERALACDPVSAFGGIVALNRILDADAARRIVEIFTEVIVAPDADDEARAIVAAKKNLRLLVTGGLPDPRAAGLAFKTVAGGFLVQNRDAGVVDDLELKVVTKRTPTETELADLRFAFRVAKHVKSNAIVYAKAGATVGVGAGQMSRVDSARIAAQKALDAGKASGSTEPLTRGSVVASDAFFPFADGLDAAIEAGATAVIQPGGSMRDAEVIARADEAGLAMVFTGMRHFRH</sequence>
<reference evidence="12 13" key="1">
    <citation type="submission" date="2019-02" db="EMBL/GenBank/DDBJ databases">
        <title>Hansschlegelia quercus sp. nov., a novel methylotrophic bacterium from buds of oak (Quercus robur L.).</title>
        <authorList>
            <person name="Agafonova N.V."/>
            <person name="Kaparullina E.N."/>
            <person name="Grouzdev D.S."/>
            <person name="Doronina N.V."/>
        </authorList>
    </citation>
    <scope>NUCLEOTIDE SEQUENCE [LARGE SCALE GENOMIC DNA]</scope>
    <source>
        <strain evidence="12 13">Dub</strain>
    </source>
</reference>
<dbReference type="Pfam" id="PF02142">
    <property type="entry name" value="MGS"/>
    <property type="match status" value="1"/>
</dbReference>
<accession>A0A4V2JE46</accession>
<dbReference type="EC" id="3.5.4.10" evidence="10"/>
<dbReference type="SUPFAM" id="SSF53927">
    <property type="entry name" value="Cytidine deaminase-like"/>
    <property type="match status" value="1"/>
</dbReference>
<dbReference type="PANTHER" id="PTHR11692:SF0">
    <property type="entry name" value="BIFUNCTIONAL PURINE BIOSYNTHESIS PROTEIN ATIC"/>
    <property type="match status" value="1"/>
</dbReference>
<dbReference type="PIRSF" id="PIRSF000414">
    <property type="entry name" value="AICARFT_IMPCHas"/>
    <property type="match status" value="1"/>
</dbReference>
<evidence type="ECO:0000256" key="9">
    <source>
        <dbReference type="ARBA" id="ARBA00050687"/>
    </source>
</evidence>
<evidence type="ECO:0000256" key="2">
    <source>
        <dbReference type="ARBA" id="ARBA00004954"/>
    </source>
</evidence>
<dbReference type="InterPro" id="IPR011607">
    <property type="entry name" value="MGS-like_dom"/>
</dbReference>
<dbReference type="GO" id="GO:0004643">
    <property type="term" value="F:phosphoribosylaminoimidazolecarboxamide formyltransferase activity"/>
    <property type="evidence" value="ECO:0007669"/>
    <property type="project" value="UniProtKB-UniRule"/>
</dbReference>
<dbReference type="HAMAP" id="MF_00139">
    <property type="entry name" value="PurH"/>
    <property type="match status" value="1"/>
</dbReference>
<evidence type="ECO:0000256" key="10">
    <source>
        <dbReference type="HAMAP-Rule" id="MF_00139"/>
    </source>
</evidence>
<proteinExistence type="inferred from homology"/>
<dbReference type="GO" id="GO:0006189">
    <property type="term" value="P:'de novo' IMP biosynthetic process"/>
    <property type="evidence" value="ECO:0007669"/>
    <property type="project" value="UniProtKB-UniRule"/>
</dbReference>
<keyword evidence="7 10" id="KW-0511">Multifunctional enzyme</keyword>
<keyword evidence="6 10" id="KW-0378">Hydrolase</keyword>
<evidence type="ECO:0000256" key="5">
    <source>
        <dbReference type="ARBA" id="ARBA00022755"/>
    </source>
</evidence>
<keyword evidence="13" id="KW-1185">Reference proteome</keyword>
<dbReference type="EMBL" id="SIUB01000003">
    <property type="protein sequence ID" value="TBN53816.1"/>
    <property type="molecule type" value="Genomic_DNA"/>
</dbReference>
<organism evidence="12 13">
    <name type="scientific">Hansschlegelia quercus</name>
    <dbReference type="NCBI Taxonomy" id="2528245"/>
    <lineage>
        <taxon>Bacteria</taxon>
        <taxon>Pseudomonadati</taxon>
        <taxon>Pseudomonadota</taxon>
        <taxon>Alphaproteobacteria</taxon>
        <taxon>Hyphomicrobiales</taxon>
        <taxon>Methylopilaceae</taxon>
        <taxon>Hansschlegelia</taxon>
    </lineage>
</organism>
<dbReference type="SMART" id="SM00798">
    <property type="entry name" value="AICARFT_IMPCHas"/>
    <property type="match status" value="1"/>
</dbReference>
<dbReference type="CDD" id="cd01421">
    <property type="entry name" value="IMPCH"/>
    <property type="match status" value="1"/>
</dbReference>
<gene>
    <name evidence="10 12" type="primary">purH</name>
    <name evidence="12" type="ORF">EYR15_08450</name>
</gene>
<dbReference type="FunFam" id="3.40.140.20:FF:000001">
    <property type="entry name" value="Bifunctional purine biosynthesis protein PurH"/>
    <property type="match status" value="1"/>
</dbReference>
<keyword evidence="5 10" id="KW-0658">Purine biosynthesis</keyword>
<keyword evidence="4 10" id="KW-0808">Transferase</keyword>
<dbReference type="AlphaFoldDB" id="A0A4V2JE46"/>
<evidence type="ECO:0000313" key="13">
    <source>
        <dbReference type="Proteomes" id="UP000291613"/>
    </source>
</evidence>
<dbReference type="EC" id="2.1.2.3" evidence="10"/>
<comment type="catalytic activity">
    <reaction evidence="9 10">
        <text>IMP + H2O = 5-formamido-1-(5-phospho-D-ribosyl)imidazole-4-carboxamide</text>
        <dbReference type="Rhea" id="RHEA:18445"/>
        <dbReference type="ChEBI" id="CHEBI:15377"/>
        <dbReference type="ChEBI" id="CHEBI:58053"/>
        <dbReference type="ChEBI" id="CHEBI:58467"/>
        <dbReference type="EC" id="3.5.4.10"/>
    </reaction>
</comment>
<dbReference type="InterPro" id="IPR036914">
    <property type="entry name" value="MGS-like_dom_sf"/>
</dbReference>
<dbReference type="Proteomes" id="UP000291613">
    <property type="component" value="Unassembled WGS sequence"/>
</dbReference>
<dbReference type="InterPro" id="IPR002695">
    <property type="entry name" value="PurH-like"/>
</dbReference>
<feature type="domain" description="MGS-like" evidence="11">
    <location>
        <begin position="1"/>
        <end position="148"/>
    </location>
</feature>
<evidence type="ECO:0000313" key="12">
    <source>
        <dbReference type="EMBL" id="TBN53816.1"/>
    </source>
</evidence>
<comment type="catalytic activity">
    <reaction evidence="8 10">
        <text>(6R)-10-formyltetrahydrofolate + 5-amino-1-(5-phospho-beta-D-ribosyl)imidazole-4-carboxamide = 5-formamido-1-(5-phospho-D-ribosyl)imidazole-4-carboxamide + (6S)-5,6,7,8-tetrahydrofolate</text>
        <dbReference type="Rhea" id="RHEA:22192"/>
        <dbReference type="ChEBI" id="CHEBI:57453"/>
        <dbReference type="ChEBI" id="CHEBI:58467"/>
        <dbReference type="ChEBI" id="CHEBI:58475"/>
        <dbReference type="ChEBI" id="CHEBI:195366"/>
        <dbReference type="EC" id="2.1.2.3"/>
    </reaction>
</comment>
<evidence type="ECO:0000259" key="11">
    <source>
        <dbReference type="PROSITE" id="PS51855"/>
    </source>
</evidence>
<dbReference type="Gene3D" id="3.40.50.1380">
    <property type="entry name" value="Methylglyoxal synthase-like domain"/>
    <property type="match status" value="1"/>
</dbReference>
<dbReference type="OrthoDB" id="9802065at2"/>
<evidence type="ECO:0000256" key="6">
    <source>
        <dbReference type="ARBA" id="ARBA00022801"/>
    </source>
</evidence>
<evidence type="ECO:0000256" key="1">
    <source>
        <dbReference type="ARBA" id="ARBA00004844"/>
    </source>
</evidence>
<dbReference type="SUPFAM" id="SSF52335">
    <property type="entry name" value="Methylglyoxal synthase-like"/>
    <property type="match status" value="1"/>
</dbReference>
<dbReference type="PROSITE" id="PS51855">
    <property type="entry name" value="MGS"/>
    <property type="match status" value="1"/>
</dbReference>
<dbReference type="SMART" id="SM00851">
    <property type="entry name" value="MGS"/>
    <property type="match status" value="1"/>
</dbReference>
<dbReference type="PANTHER" id="PTHR11692">
    <property type="entry name" value="BIFUNCTIONAL PURINE BIOSYNTHESIS PROTEIN PURH"/>
    <property type="match status" value="1"/>
</dbReference>
<comment type="domain">
    <text evidence="10">The IMP cyclohydrolase activity resides in the N-terminal region.</text>
</comment>
<dbReference type="InterPro" id="IPR016193">
    <property type="entry name" value="Cytidine_deaminase-like"/>
</dbReference>
<dbReference type="FunFam" id="3.40.140.20:FF:000002">
    <property type="entry name" value="Bifunctional purine biosynthesis protein PurH"/>
    <property type="match status" value="1"/>
</dbReference>
<protein>
    <recommendedName>
        <fullName evidence="10">Bifunctional purine biosynthesis protein PurH</fullName>
    </recommendedName>
    <domain>
        <recommendedName>
            <fullName evidence="10">Phosphoribosylaminoimidazolecarboxamide formyltransferase</fullName>
            <ecNumber evidence="10">2.1.2.3</ecNumber>
        </recommendedName>
        <alternativeName>
            <fullName evidence="10">AICAR transformylase</fullName>
        </alternativeName>
    </domain>
    <domain>
        <recommendedName>
            <fullName evidence="10">IMP cyclohydrolase</fullName>
            <ecNumber evidence="10">3.5.4.10</ecNumber>
        </recommendedName>
        <alternativeName>
            <fullName evidence="10">ATIC</fullName>
        </alternativeName>
        <alternativeName>
            <fullName evidence="10">IMP synthase</fullName>
        </alternativeName>
        <alternativeName>
            <fullName evidence="10">Inosinicase</fullName>
        </alternativeName>
    </domain>
</protein>
<evidence type="ECO:0000256" key="8">
    <source>
        <dbReference type="ARBA" id="ARBA00050488"/>
    </source>
</evidence>
<dbReference type="NCBIfam" id="TIGR00355">
    <property type="entry name" value="purH"/>
    <property type="match status" value="1"/>
</dbReference>
<dbReference type="InterPro" id="IPR024051">
    <property type="entry name" value="AICAR_Tfase_dup_dom_sf"/>
</dbReference>
<dbReference type="RefSeq" id="WP_131002979.1">
    <property type="nucleotide sequence ID" value="NZ_JBHSZR010000003.1"/>
</dbReference>
<evidence type="ECO:0000256" key="3">
    <source>
        <dbReference type="ARBA" id="ARBA00007667"/>
    </source>
</evidence>
<dbReference type="GO" id="GO:0005829">
    <property type="term" value="C:cytosol"/>
    <property type="evidence" value="ECO:0007669"/>
    <property type="project" value="TreeGrafter"/>
</dbReference>